<proteinExistence type="predicted"/>
<gene>
    <name evidence="2" type="ORF">CDAUBV1_LOCUS6959</name>
</gene>
<feature type="region of interest" description="Disordered" evidence="1">
    <location>
        <begin position="34"/>
        <end position="64"/>
    </location>
</feature>
<evidence type="ECO:0000256" key="1">
    <source>
        <dbReference type="SAM" id="MobiDB-lite"/>
    </source>
</evidence>
<evidence type="ECO:0000313" key="2">
    <source>
        <dbReference type="EMBL" id="CAL5133709.1"/>
    </source>
</evidence>
<dbReference type="AlphaFoldDB" id="A0AAV2TCB8"/>
<organism evidence="2 3">
    <name type="scientific">Calicophoron daubneyi</name>
    <name type="common">Rumen fluke</name>
    <name type="synonym">Paramphistomum daubneyi</name>
    <dbReference type="NCBI Taxonomy" id="300641"/>
    <lineage>
        <taxon>Eukaryota</taxon>
        <taxon>Metazoa</taxon>
        <taxon>Spiralia</taxon>
        <taxon>Lophotrochozoa</taxon>
        <taxon>Platyhelminthes</taxon>
        <taxon>Trematoda</taxon>
        <taxon>Digenea</taxon>
        <taxon>Plagiorchiida</taxon>
        <taxon>Pronocephalata</taxon>
        <taxon>Paramphistomoidea</taxon>
        <taxon>Paramphistomidae</taxon>
        <taxon>Calicophoron</taxon>
    </lineage>
</organism>
<dbReference type="Proteomes" id="UP001497525">
    <property type="component" value="Unassembled WGS sequence"/>
</dbReference>
<evidence type="ECO:0000313" key="3">
    <source>
        <dbReference type="Proteomes" id="UP001497525"/>
    </source>
</evidence>
<sequence length="179" mass="19624">MPKNPKPGYPVPALELLSALTLLQQQIGADSNTSVISPASYTSNSRTKLRKSKSSKLNSQLPGDDVTGFQITGTAYQQPDVDTPSTTVMTYSTLFPKHIYPVFRFYSPVSRGYLSEHESSQMAVTLTKDPLSLTGAFSYTLKTYFLLTPNPVIYFTSDTHVISYTEVTGIGSQIPATHM</sequence>
<dbReference type="EMBL" id="CAXLJL010000157">
    <property type="protein sequence ID" value="CAL5133709.1"/>
    <property type="molecule type" value="Genomic_DNA"/>
</dbReference>
<comment type="caution">
    <text evidence="2">The sequence shown here is derived from an EMBL/GenBank/DDBJ whole genome shotgun (WGS) entry which is preliminary data.</text>
</comment>
<name>A0AAV2TCB8_CALDB</name>
<protein>
    <submittedName>
        <fullName evidence="2">Uncharacterized protein</fullName>
    </submittedName>
</protein>
<reference evidence="2" key="1">
    <citation type="submission" date="2024-06" db="EMBL/GenBank/DDBJ databases">
        <authorList>
            <person name="Liu X."/>
            <person name="Lenzi L."/>
            <person name="Haldenby T S."/>
            <person name="Uol C."/>
        </authorList>
    </citation>
    <scope>NUCLEOTIDE SEQUENCE</scope>
</reference>
<accession>A0AAV2TCB8</accession>